<sequence>MNTKQMKSIFNIVLILGISISLTSCFDKEKPNYQYMDNMYEPVGYEAYGAYNVFENEQEAKLPAEGTVPRGWAPYDYEDSAEGKANAKANLKNPIAYSDDNLSSGKQLYTIYCAICHGDKGDGKGTLAKREKILGIPSYNDQGRAITEGDVYHVMYYGLNTMGSYAAQTSEEERWQIAHHVMKLKDALDGKPERQTVNDDSQVENTATNETSMTTEVSVMETENELNEEQE</sequence>
<dbReference type="KEGG" id="cat:CA2559_01295"/>
<dbReference type="AlphaFoldDB" id="A3U531"/>
<evidence type="ECO:0000256" key="4">
    <source>
        <dbReference type="PROSITE-ProRule" id="PRU00433"/>
    </source>
</evidence>
<keyword evidence="8" id="KW-1185">Reference proteome</keyword>
<name>A3U531_CROAH</name>
<dbReference type="InterPro" id="IPR036909">
    <property type="entry name" value="Cyt_c-like_dom_sf"/>
</dbReference>
<dbReference type="Proteomes" id="UP000002297">
    <property type="component" value="Chromosome"/>
</dbReference>
<dbReference type="STRING" id="216432.CA2559_01295"/>
<dbReference type="SUPFAM" id="SSF46626">
    <property type="entry name" value="Cytochrome c"/>
    <property type="match status" value="1"/>
</dbReference>
<feature type="compositionally biased region" description="Acidic residues" evidence="5">
    <location>
        <begin position="222"/>
        <end position="231"/>
    </location>
</feature>
<dbReference type="PROSITE" id="PS51257">
    <property type="entry name" value="PROKAR_LIPOPROTEIN"/>
    <property type="match status" value="1"/>
</dbReference>
<organism evidence="7 8">
    <name type="scientific">Croceibacter atlanticus (strain ATCC BAA-628 / JCM 21780 / CIP 108009 / IAM 15332 / KCTC 12090 / HTCC2559)</name>
    <dbReference type="NCBI Taxonomy" id="216432"/>
    <lineage>
        <taxon>Bacteria</taxon>
        <taxon>Pseudomonadati</taxon>
        <taxon>Bacteroidota</taxon>
        <taxon>Flavobacteriia</taxon>
        <taxon>Flavobacteriales</taxon>
        <taxon>Flavobacteriaceae</taxon>
        <taxon>Croceibacter</taxon>
    </lineage>
</organism>
<dbReference type="PANTHER" id="PTHR40394">
    <property type="entry name" value="LIPOPROTEIN-RELATED"/>
    <property type="match status" value="1"/>
</dbReference>
<gene>
    <name evidence="7" type="ordered locus">CA2559_01295</name>
</gene>
<dbReference type="Gene3D" id="1.10.760.10">
    <property type="entry name" value="Cytochrome c-like domain"/>
    <property type="match status" value="1"/>
</dbReference>
<dbReference type="GO" id="GO:0009055">
    <property type="term" value="F:electron transfer activity"/>
    <property type="evidence" value="ECO:0007669"/>
    <property type="project" value="InterPro"/>
</dbReference>
<protein>
    <recommendedName>
        <fullName evidence="6">Cytochrome c domain-containing protein</fullName>
    </recommendedName>
</protein>
<dbReference type="GeneID" id="89452061"/>
<evidence type="ECO:0000313" key="7">
    <source>
        <dbReference type="EMBL" id="EAP87348.1"/>
    </source>
</evidence>
<evidence type="ECO:0000313" key="8">
    <source>
        <dbReference type="Proteomes" id="UP000002297"/>
    </source>
</evidence>
<evidence type="ECO:0000256" key="1">
    <source>
        <dbReference type="ARBA" id="ARBA00022617"/>
    </source>
</evidence>
<dbReference type="GO" id="GO:0046872">
    <property type="term" value="F:metal ion binding"/>
    <property type="evidence" value="ECO:0007669"/>
    <property type="project" value="UniProtKB-KW"/>
</dbReference>
<dbReference type="RefSeq" id="WP_013186026.1">
    <property type="nucleotide sequence ID" value="NC_014230.1"/>
</dbReference>
<dbReference type="InterPro" id="IPR009056">
    <property type="entry name" value="Cyt_c-like_dom"/>
</dbReference>
<dbReference type="PANTHER" id="PTHR40394:SF2">
    <property type="entry name" value="QUINOL:CYTOCHROME C OXIDOREDUCTASE MEMBRANE PROTEIN"/>
    <property type="match status" value="1"/>
</dbReference>
<dbReference type="HOGENOM" id="CLU_088548_0_0_10"/>
<evidence type="ECO:0000256" key="2">
    <source>
        <dbReference type="ARBA" id="ARBA00022723"/>
    </source>
</evidence>
<reference evidence="7 8" key="1">
    <citation type="journal article" date="2010" name="J. Bacteriol.">
        <title>The complete genome sequence of Croceibacter atlanticus HTCC2559T.</title>
        <authorList>
            <person name="Oh H.M."/>
            <person name="Kang I."/>
            <person name="Ferriera S."/>
            <person name="Giovannoni S.J."/>
            <person name="Cho J.C."/>
        </authorList>
    </citation>
    <scope>NUCLEOTIDE SEQUENCE [LARGE SCALE GENOMIC DNA]</scope>
    <source>
        <strain evidence="8">ATCC BAA-628 / HTCC2559 / KCTC 12090</strain>
    </source>
</reference>
<dbReference type="GO" id="GO:0020037">
    <property type="term" value="F:heme binding"/>
    <property type="evidence" value="ECO:0007669"/>
    <property type="project" value="InterPro"/>
</dbReference>
<evidence type="ECO:0000256" key="5">
    <source>
        <dbReference type="SAM" id="MobiDB-lite"/>
    </source>
</evidence>
<keyword evidence="1 4" id="KW-0349">Heme</keyword>
<evidence type="ECO:0000256" key="3">
    <source>
        <dbReference type="ARBA" id="ARBA00023004"/>
    </source>
</evidence>
<feature type="compositionally biased region" description="Polar residues" evidence="5">
    <location>
        <begin position="198"/>
        <end position="217"/>
    </location>
</feature>
<dbReference type="EMBL" id="CP002046">
    <property type="protein sequence ID" value="EAP87348.1"/>
    <property type="molecule type" value="Genomic_DNA"/>
</dbReference>
<dbReference type="Pfam" id="PF13442">
    <property type="entry name" value="Cytochrome_CBB3"/>
    <property type="match status" value="1"/>
</dbReference>
<keyword evidence="2 4" id="KW-0479">Metal-binding</keyword>
<evidence type="ECO:0000259" key="6">
    <source>
        <dbReference type="PROSITE" id="PS51007"/>
    </source>
</evidence>
<proteinExistence type="predicted"/>
<feature type="domain" description="Cytochrome c" evidence="6">
    <location>
        <begin position="100"/>
        <end position="185"/>
    </location>
</feature>
<dbReference type="eggNOG" id="COG2010">
    <property type="taxonomic scope" value="Bacteria"/>
</dbReference>
<accession>A3U531</accession>
<feature type="region of interest" description="Disordered" evidence="5">
    <location>
        <begin position="191"/>
        <end position="231"/>
    </location>
</feature>
<dbReference type="PROSITE" id="PS51007">
    <property type="entry name" value="CYTC"/>
    <property type="match status" value="1"/>
</dbReference>
<keyword evidence="3 4" id="KW-0408">Iron</keyword>